<dbReference type="eggNOG" id="COG2942">
    <property type="taxonomic scope" value="Bacteria"/>
</dbReference>
<dbReference type="STRING" id="663278.Ethha_0905"/>
<dbReference type="EMBL" id="CP002400">
    <property type="protein sequence ID" value="ADU26465.1"/>
    <property type="molecule type" value="Genomic_DNA"/>
</dbReference>
<dbReference type="GO" id="GO:0047736">
    <property type="term" value="F:cellobiose epimerase activity"/>
    <property type="evidence" value="ECO:0007669"/>
    <property type="project" value="UniProtKB-UniRule"/>
</dbReference>
<evidence type="ECO:0000313" key="5">
    <source>
        <dbReference type="EMBL" id="ADU26465.1"/>
    </source>
</evidence>
<dbReference type="HOGENOM" id="CLU_046651_3_0_9"/>
<keyword evidence="6" id="KW-1185">Reference proteome</keyword>
<dbReference type="GO" id="GO:0005975">
    <property type="term" value="P:carbohydrate metabolic process"/>
    <property type="evidence" value="ECO:0007669"/>
    <property type="project" value="InterPro"/>
</dbReference>
<dbReference type="InterPro" id="IPR010819">
    <property type="entry name" value="AGE/CE"/>
</dbReference>
<organism evidence="5 6">
    <name type="scientific">Ethanoligenens harbinense (strain DSM 18485 / JCM 12961 / CGMCC 1.5033 / YUAN-3)</name>
    <dbReference type="NCBI Taxonomy" id="663278"/>
    <lineage>
        <taxon>Bacteria</taxon>
        <taxon>Bacillati</taxon>
        <taxon>Bacillota</taxon>
        <taxon>Clostridia</taxon>
        <taxon>Eubacteriales</taxon>
        <taxon>Oscillospiraceae</taxon>
        <taxon>Ethanoligenens</taxon>
    </lineage>
</organism>
<dbReference type="HAMAP" id="MF_00929">
    <property type="entry name" value="Cellobiose_2_epim"/>
    <property type="match status" value="1"/>
</dbReference>
<dbReference type="SUPFAM" id="SSF48208">
    <property type="entry name" value="Six-hairpin glycosidases"/>
    <property type="match status" value="1"/>
</dbReference>
<name>E6U3H3_ETHHY</name>
<dbReference type="Gene3D" id="1.50.10.10">
    <property type="match status" value="1"/>
</dbReference>
<evidence type="ECO:0000256" key="3">
    <source>
        <dbReference type="ARBA" id="ARBA00023235"/>
    </source>
</evidence>
<protein>
    <recommendedName>
        <fullName evidence="4">Cellobiose 2-epimerase</fullName>
        <shortName evidence="4">CE</shortName>
        <ecNumber evidence="4">5.1.3.11</ecNumber>
    </recommendedName>
</protein>
<dbReference type="AlphaFoldDB" id="E6U3H3"/>
<reference evidence="5 6" key="1">
    <citation type="submission" date="2010-12" db="EMBL/GenBank/DDBJ databases">
        <title>Complete sequence of Ethanoligenens harbinense YUAN-3.</title>
        <authorList>
            <person name="Lucas S."/>
            <person name="Copeland A."/>
            <person name="Lapidus A."/>
            <person name="Cheng J.-F."/>
            <person name="Bruce D."/>
            <person name="Goodwin L."/>
            <person name="Pitluck S."/>
            <person name="Chertkov O."/>
            <person name="Misra M."/>
            <person name="Detter J.C."/>
            <person name="Han C."/>
            <person name="Tapia R."/>
            <person name="Land M."/>
            <person name="Hauser L."/>
            <person name="Jeffries C."/>
            <person name="Kyrpides N."/>
            <person name="Ivanova N."/>
            <person name="Mikhailova N."/>
            <person name="Wang A."/>
            <person name="Mouttaki H."/>
            <person name="He Z."/>
            <person name="Zhou J."/>
            <person name="Hemme C.L."/>
            <person name="Woyke T."/>
        </authorList>
    </citation>
    <scope>NUCLEOTIDE SEQUENCE [LARGE SCALE GENOMIC DNA]</scope>
    <source>
        <strain evidence="6">DSM 18485 / JCM 12961 / CGMCC 1.5033 / YUAN-3</strain>
    </source>
</reference>
<sequence>MLLDEVTSALTDNIIPFWKGLRDDAFGGYYGLLDFDLNLDKQAEKGCILNNRILWFFSTAAKALGRSDLLDEARHAYVFLKGNCLDKEYGGIYWSLNYDGSVKDSTKHTYNQAFAIYALSAYYELTRDEEALTLARGLYKMIEAKCTDEIGYLEAFDRSFKPVSNEKLSENGVLADKTMNTLLHVFEGYSGLYQASGDADVGESLRHILETFISKVYNPEKRRQEVFFDRELHSILDLHSYGHDIETSWLMDWGCGLLKDPALTAKLSPITSALAEQIYKTAYHKNSIWNECDRGVENKTRVWWVQAEGILGFLNEYQKSGRREFLQAAEDVWGYIRTYLVDPRPGSEWFWEVDDDGKPSSKKPIVEPWKCPYHNGRMCLEVIRRNINAAC</sequence>
<evidence type="ECO:0000256" key="2">
    <source>
        <dbReference type="ARBA" id="ARBA00008558"/>
    </source>
</evidence>
<accession>E6U3H3</accession>
<dbReference type="KEGG" id="eha:Ethha_0905"/>
<comment type="function">
    <text evidence="4">Catalyzes the reversible epimerization of cellobiose to 4-O-beta-D-glucopyranosyl-D-mannose (Glc-Man).</text>
</comment>
<evidence type="ECO:0000313" key="6">
    <source>
        <dbReference type="Proteomes" id="UP000001551"/>
    </source>
</evidence>
<dbReference type="InterPro" id="IPR008928">
    <property type="entry name" value="6-hairpin_glycosidase_sf"/>
</dbReference>
<dbReference type="InterPro" id="IPR012341">
    <property type="entry name" value="6hp_glycosidase-like_sf"/>
</dbReference>
<dbReference type="EC" id="5.1.3.11" evidence="4"/>
<comment type="catalytic activity">
    <reaction evidence="1 4">
        <text>D-cellobiose = beta-D-glucosyl-(1-&gt;4)-D-mannopyranose</text>
        <dbReference type="Rhea" id="RHEA:23384"/>
        <dbReference type="ChEBI" id="CHEBI:17057"/>
        <dbReference type="ChEBI" id="CHEBI:47931"/>
        <dbReference type="EC" id="5.1.3.11"/>
    </reaction>
</comment>
<comment type="similarity">
    <text evidence="2">Belongs to the N-acylglucosamine 2-epimerase family.</text>
</comment>
<evidence type="ECO:0000256" key="4">
    <source>
        <dbReference type="HAMAP-Rule" id="MF_00929"/>
    </source>
</evidence>
<gene>
    <name evidence="5" type="ordered locus">Ethha_0905</name>
</gene>
<dbReference type="InterPro" id="IPR028584">
    <property type="entry name" value="Cellobiose_2_epim"/>
</dbReference>
<proteinExistence type="inferred from homology"/>
<dbReference type="PANTHER" id="PTHR15108">
    <property type="entry name" value="N-ACYLGLUCOSAMINE-2-EPIMERASE"/>
    <property type="match status" value="1"/>
</dbReference>
<dbReference type="Proteomes" id="UP000001551">
    <property type="component" value="Chromosome"/>
</dbReference>
<comment type="similarity">
    <text evidence="4">Belongs to the cellobiose 2-epimerase family.</text>
</comment>
<dbReference type="Pfam" id="PF07221">
    <property type="entry name" value="GlcNAc_2-epim"/>
    <property type="match status" value="1"/>
</dbReference>
<keyword evidence="3 4" id="KW-0413">Isomerase</keyword>
<evidence type="ECO:0000256" key="1">
    <source>
        <dbReference type="ARBA" id="ARBA00001470"/>
    </source>
</evidence>